<dbReference type="Proteomes" id="UP000068164">
    <property type="component" value="Unassembled WGS sequence"/>
</dbReference>
<organism evidence="2 3">
    <name type="scientific">Rhizobium altiplani</name>
    <dbReference type="NCBI Taxonomy" id="1864509"/>
    <lineage>
        <taxon>Bacteria</taxon>
        <taxon>Pseudomonadati</taxon>
        <taxon>Pseudomonadota</taxon>
        <taxon>Alphaproteobacteria</taxon>
        <taxon>Hyphomicrobiales</taxon>
        <taxon>Rhizobiaceae</taxon>
        <taxon>Rhizobium/Agrobacterium group</taxon>
        <taxon>Rhizobium</taxon>
    </lineage>
</organism>
<accession>A0A120FPK3</accession>
<dbReference type="RefSeq" id="WP_062368924.1">
    <property type="nucleotide sequence ID" value="NZ_LNCD01000032.1"/>
</dbReference>
<feature type="region of interest" description="Disordered" evidence="1">
    <location>
        <begin position="67"/>
        <end position="87"/>
    </location>
</feature>
<evidence type="ECO:0000313" key="3">
    <source>
        <dbReference type="Proteomes" id="UP000068164"/>
    </source>
</evidence>
<dbReference type="OrthoDB" id="8101404at2"/>
<keyword evidence="3" id="KW-1185">Reference proteome</keyword>
<feature type="compositionally biased region" description="Acidic residues" evidence="1">
    <location>
        <begin position="77"/>
        <end position="87"/>
    </location>
</feature>
<proteinExistence type="predicted"/>
<name>A0A120FPK3_9HYPH</name>
<reference evidence="2 3" key="1">
    <citation type="submission" date="2015-11" db="EMBL/GenBank/DDBJ databases">
        <title>Draft Genome Sequence of the Strain BR 10423 (Rhizobium sp.) isolated from nodules of Mimosa pudica.</title>
        <authorList>
            <person name="Barauna A.C."/>
            <person name="Zilli J.E."/>
            <person name="Simoes-Araujo J.L."/>
            <person name="Reis V.M."/>
            <person name="James E.K."/>
            <person name="Reis F.B.Jr."/>
            <person name="Rouws L.F."/>
            <person name="Passos S.R."/>
            <person name="Gois S.R."/>
        </authorList>
    </citation>
    <scope>NUCLEOTIDE SEQUENCE [LARGE SCALE GENOMIC DNA]</scope>
    <source>
        <strain evidence="2 3">BR10423</strain>
    </source>
</reference>
<dbReference type="AlphaFoldDB" id="A0A120FPK3"/>
<dbReference type="EMBL" id="LNCD01000032">
    <property type="protein sequence ID" value="KWV57092.1"/>
    <property type="molecule type" value="Genomic_DNA"/>
</dbReference>
<protein>
    <submittedName>
        <fullName evidence="2">Uncharacterized protein</fullName>
    </submittedName>
</protein>
<evidence type="ECO:0000313" key="2">
    <source>
        <dbReference type="EMBL" id="KWV57092.1"/>
    </source>
</evidence>
<comment type="caution">
    <text evidence="2">The sequence shown here is derived from an EMBL/GenBank/DDBJ whole genome shotgun (WGS) entry which is preliminary data.</text>
</comment>
<evidence type="ECO:0000256" key="1">
    <source>
        <dbReference type="SAM" id="MobiDB-lite"/>
    </source>
</evidence>
<gene>
    <name evidence="2" type="ORF">AS026_31870</name>
</gene>
<sequence>MHLLEIKVAHETTGWRIDFFGDDGETVSIKVADCHAASEEKALERAKEGMVQLTPYGTRGGGRSFNSYDAASNGNFCDDEPLLDTRH</sequence>